<dbReference type="EMBL" id="JAHQXF010000001">
    <property type="protein sequence ID" value="MBV0922785.1"/>
    <property type="molecule type" value="Genomic_DNA"/>
</dbReference>
<dbReference type="OrthoDB" id="107590at2157"/>
<organism evidence="2 3">
    <name type="scientific">Haloarcula limicola</name>
    <dbReference type="NCBI Taxonomy" id="1429915"/>
    <lineage>
        <taxon>Archaea</taxon>
        <taxon>Methanobacteriati</taxon>
        <taxon>Methanobacteriota</taxon>
        <taxon>Stenosarchaea group</taxon>
        <taxon>Halobacteria</taxon>
        <taxon>Halobacteriales</taxon>
        <taxon>Haloarculaceae</taxon>
        <taxon>Haloarcula</taxon>
    </lineage>
</organism>
<feature type="transmembrane region" description="Helical" evidence="1">
    <location>
        <begin position="188"/>
        <end position="210"/>
    </location>
</feature>
<keyword evidence="1" id="KW-0472">Membrane</keyword>
<sequence>MFQEAINYPRNSDSALKNVVIGGLLLVFSVLLVPTFLVMGYVVRSLRSILGGVEEPPEFDEWGELLVDGLKAFAIGFAYSLLPVVIVAVAVFAGGLTLGLGGNGGGSGLAVGLIFLVTALLVTVVSLAIAYVIPAAIVAWVRTDSLGAAFSPRELRSLAFSRTYATGWLVAFGISLLASVIIGALNAVVVGAVLVPFVVFYANVAGVHAIGSAVREMPAVEDGPDAPAGQPVA</sequence>
<evidence type="ECO:0000313" key="3">
    <source>
        <dbReference type="Proteomes" id="UP000766550"/>
    </source>
</evidence>
<feature type="transmembrane region" description="Helical" evidence="1">
    <location>
        <begin position="20"/>
        <end position="43"/>
    </location>
</feature>
<proteinExistence type="predicted"/>
<gene>
    <name evidence="2" type="ORF">KTS45_01095</name>
</gene>
<evidence type="ECO:0000256" key="1">
    <source>
        <dbReference type="SAM" id="Phobius"/>
    </source>
</evidence>
<dbReference type="InterPro" id="IPR025098">
    <property type="entry name" value="DUF4013"/>
</dbReference>
<evidence type="ECO:0000313" key="2">
    <source>
        <dbReference type="EMBL" id="MBV0922785.1"/>
    </source>
</evidence>
<comment type="caution">
    <text evidence="2">The sequence shown here is derived from an EMBL/GenBank/DDBJ whole genome shotgun (WGS) entry which is preliminary data.</text>
</comment>
<feature type="transmembrane region" description="Helical" evidence="1">
    <location>
        <begin position="72"/>
        <end position="93"/>
    </location>
</feature>
<dbReference type="Proteomes" id="UP000766550">
    <property type="component" value="Unassembled WGS sequence"/>
</dbReference>
<protein>
    <submittedName>
        <fullName evidence="2">DUF4013 domain-containing protein</fullName>
    </submittedName>
</protein>
<dbReference type="Pfam" id="PF13197">
    <property type="entry name" value="DUF4013"/>
    <property type="match status" value="1"/>
</dbReference>
<feature type="transmembrane region" description="Helical" evidence="1">
    <location>
        <begin position="113"/>
        <end position="141"/>
    </location>
</feature>
<dbReference type="AlphaFoldDB" id="A0A8J7Y137"/>
<name>A0A8J7Y137_9EURY</name>
<feature type="transmembrane region" description="Helical" evidence="1">
    <location>
        <begin position="162"/>
        <end position="182"/>
    </location>
</feature>
<keyword evidence="1" id="KW-0812">Transmembrane</keyword>
<dbReference type="RefSeq" id="WP_162315959.1">
    <property type="nucleotide sequence ID" value="NZ_JAHQXF010000001.1"/>
</dbReference>
<keyword evidence="1" id="KW-1133">Transmembrane helix</keyword>
<accession>A0A8J7Y137</accession>
<keyword evidence="3" id="KW-1185">Reference proteome</keyword>
<reference evidence="2 3" key="1">
    <citation type="submission" date="2021-06" db="EMBL/GenBank/DDBJ databases">
        <title>New haloarchaea isolates fom saline soil.</title>
        <authorList>
            <person name="Duran-Viseras A."/>
            <person name="Sanchez-Porro C.S."/>
            <person name="Ventosa A."/>
        </authorList>
    </citation>
    <scope>NUCLEOTIDE SEQUENCE [LARGE SCALE GENOMIC DNA]</scope>
    <source>
        <strain evidence="2 3">JCM 183640</strain>
    </source>
</reference>